<dbReference type="EMBL" id="JBHTJG010000005">
    <property type="protein sequence ID" value="MFD0947207.1"/>
    <property type="molecule type" value="Genomic_DNA"/>
</dbReference>
<name>A0ABW3H8V0_9SPHN</name>
<organism evidence="1 2">
    <name type="scientific">Sphingomonas canadensis</name>
    <dbReference type="NCBI Taxonomy" id="1219257"/>
    <lineage>
        <taxon>Bacteria</taxon>
        <taxon>Pseudomonadati</taxon>
        <taxon>Pseudomonadota</taxon>
        <taxon>Alphaproteobacteria</taxon>
        <taxon>Sphingomonadales</taxon>
        <taxon>Sphingomonadaceae</taxon>
        <taxon>Sphingomonas</taxon>
    </lineage>
</organism>
<evidence type="ECO:0000313" key="2">
    <source>
        <dbReference type="Proteomes" id="UP001596977"/>
    </source>
</evidence>
<evidence type="ECO:0000313" key="1">
    <source>
        <dbReference type="EMBL" id="MFD0947207.1"/>
    </source>
</evidence>
<comment type="caution">
    <text evidence="1">The sequence shown here is derived from an EMBL/GenBank/DDBJ whole genome shotgun (WGS) entry which is preliminary data.</text>
</comment>
<accession>A0ABW3H8V0</accession>
<proteinExistence type="predicted"/>
<dbReference type="RefSeq" id="WP_264944414.1">
    <property type="nucleotide sequence ID" value="NZ_JAPDRA010000005.1"/>
</dbReference>
<protein>
    <submittedName>
        <fullName evidence="1">Uncharacterized protein</fullName>
    </submittedName>
</protein>
<reference evidence="2" key="1">
    <citation type="journal article" date="2019" name="Int. J. Syst. Evol. Microbiol.">
        <title>The Global Catalogue of Microorganisms (GCM) 10K type strain sequencing project: providing services to taxonomists for standard genome sequencing and annotation.</title>
        <authorList>
            <consortium name="The Broad Institute Genomics Platform"/>
            <consortium name="The Broad Institute Genome Sequencing Center for Infectious Disease"/>
            <person name="Wu L."/>
            <person name="Ma J."/>
        </authorList>
    </citation>
    <scope>NUCLEOTIDE SEQUENCE [LARGE SCALE GENOMIC DNA]</scope>
    <source>
        <strain evidence="2">CCUG 62982</strain>
    </source>
</reference>
<sequence>MLLATLLLLAAQDSPEPIPVGNWLVGRLDAESCQAEARFGHLLINVTADAAGDGMLIIRDDRWILKDGATKPGQISWDNWASWTDTSFAAVTTETANSYLVTEIGADFLPSLGRAKQIALRIAGVDLLEDFDVPEGPALAAAVTECAAAG</sequence>
<keyword evidence="2" id="KW-1185">Reference proteome</keyword>
<dbReference type="Proteomes" id="UP001596977">
    <property type="component" value="Unassembled WGS sequence"/>
</dbReference>
<gene>
    <name evidence="1" type="ORF">ACFQ1E_12725</name>
</gene>